<dbReference type="InterPro" id="IPR048465">
    <property type="entry name" value="Maestro-like_HEAT"/>
</dbReference>
<protein>
    <submittedName>
        <fullName evidence="2">Maestro heat like repeat family member 1</fullName>
    </submittedName>
</protein>
<accession>A0A8T1RWC1</accession>
<comment type="caution">
    <text evidence="2">The sequence shown here is derived from an EMBL/GenBank/DDBJ whole genome shotgun (WGS) entry which is preliminary data.</text>
</comment>
<evidence type="ECO:0000313" key="2">
    <source>
        <dbReference type="EMBL" id="KAG6920614.1"/>
    </source>
</evidence>
<dbReference type="InterPro" id="IPR016024">
    <property type="entry name" value="ARM-type_fold"/>
</dbReference>
<sequence>PLDVLKERDGHVPDAPNKEPLYHDTVSALKDLLKSLLQKELTPHGLQSMFEHLGPWIRSSKEHERERAVEVGATLLEFYRDKLNVSTVVPFYNLGVLVALFSPRCSDSLASIRLRAVDCAYYLLYIQLCYEGFAHDYRDEMVERLKDLKKGLEDPDFTILFNTCYNIAM</sequence>
<proteinExistence type="predicted"/>
<feature type="domain" description="Maestro-like HEAT-repeats" evidence="1">
    <location>
        <begin position="63"/>
        <end position="168"/>
    </location>
</feature>
<dbReference type="PANTHER" id="PTHR23120:SF44">
    <property type="entry name" value="MAESTRO HEAT-LIKE REPEAT-CONTAINING PROTEIN FAMILY MEMBER 1"/>
    <property type="match status" value="1"/>
</dbReference>
<dbReference type="AlphaFoldDB" id="A0A8T1RWC1"/>
<feature type="non-terminal residue" evidence="2">
    <location>
        <position position="1"/>
    </location>
</feature>
<feature type="non-terminal residue" evidence="2">
    <location>
        <position position="169"/>
    </location>
</feature>
<reference evidence="2 3" key="1">
    <citation type="journal article" date="2020" name="G3 (Bethesda)">
        <title>Draft Genome of the Common Snapping Turtle, Chelydra serpentina, a Model for Phenotypic Plasticity in Reptiles.</title>
        <authorList>
            <person name="Das D."/>
            <person name="Singh S.K."/>
            <person name="Bierstedt J."/>
            <person name="Erickson A."/>
            <person name="Galli G.L.J."/>
            <person name="Crossley D.A. 2nd"/>
            <person name="Rhen T."/>
        </authorList>
    </citation>
    <scope>NUCLEOTIDE SEQUENCE [LARGE SCALE GENOMIC DNA]</scope>
    <source>
        <strain evidence="2">KW</strain>
    </source>
</reference>
<dbReference type="Proteomes" id="UP000765507">
    <property type="component" value="Unassembled WGS sequence"/>
</dbReference>
<dbReference type="Pfam" id="PF21047">
    <property type="entry name" value="HEAT_Maestro"/>
    <property type="match status" value="1"/>
</dbReference>
<keyword evidence="3" id="KW-1185">Reference proteome</keyword>
<dbReference type="InterPro" id="IPR045206">
    <property type="entry name" value="Maestro_heat-like_prot"/>
</dbReference>
<dbReference type="EMBL" id="JAHGAV010005152">
    <property type="protein sequence ID" value="KAG6920614.1"/>
    <property type="molecule type" value="Genomic_DNA"/>
</dbReference>
<name>A0A8T1RWC1_CHESE</name>
<gene>
    <name evidence="2" type="ORF">G0U57_016133</name>
</gene>
<organism evidence="2 3">
    <name type="scientific">Chelydra serpentina</name>
    <name type="common">Snapping turtle</name>
    <name type="synonym">Testudo serpentina</name>
    <dbReference type="NCBI Taxonomy" id="8475"/>
    <lineage>
        <taxon>Eukaryota</taxon>
        <taxon>Metazoa</taxon>
        <taxon>Chordata</taxon>
        <taxon>Craniata</taxon>
        <taxon>Vertebrata</taxon>
        <taxon>Euteleostomi</taxon>
        <taxon>Archelosauria</taxon>
        <taxon>Testudinata</taxon>
        <taxon>Testudines</taxon>
        <taxon>Cryptodira</taxon>
        <taxon>Durocryptodira</taxon>
        <taxon>Americhelydia</taxon>
        <taxon>Chelydroidea</taxon>
        <taxon>Chelydridae</taxon>
        <taxon>Chelydra</taxon>
    </lineage>
</organism>
<dbReference type="GO" id="GO:0005737">
    <property type="term" value="C:cytoplasm"/>
    <property type="evidence" value="ECO:0007669"/>
    <property type="project" value="TreeGrafter"/>
</dbReference>
<dbReference type="SUPFAM" id="SSF48371">
    <property type="entry name" value="ARM repeat"/>
    <property type="match status" value="1"/>
</dbReference>
<evidence type="ECO:0000313" key="3">
    <source>
        <dbReference type="Proteomes" id="UP000765507"/>
    </source>
</evidence>
<evidence type="ECO:0000259" key="1">
    <source>
        <dbReference type="Pfam" id="PF21047"/>
    </source>
</evidence>
<dbReference type="PANTHER" id="PTHR23120">
    <property type="entry name" value="MAESTRO-RELATED HEAT DOMAIN-CONTAINING"/>
    <property type="match status" value="1"/>
</dbReference>
<dbReference type="OrthoDB" id="9374646at2759"/>